<evidence type="ECO:0000313" key="5">
    <source>
        <dbReference type="EMBL" id="PKQ74837.1"/>
    </source>
</evidence>
<accession>A0A2N3ISV4</accession>
<dbReference type="InterPro" id="IPR035897">
    <property type="entry name" value="Toll_tir_struct_dom_sf"/>
</dbReference>
<dbReference type="Pfam" id="PF13432">
    <property type="entry name" value="TPR_16"/>
    <property type="match status" value="1"/>
</dbReference>
<proteinExistence type="predicted"/>
<dbReference type="Pfam" id="PF13676">
    <property type="entry name" value="TIR_2"/>
    <property type="match status" value="1"/>
</dbReference>
<organism evidence="5 6">
    <name type="scientific">Aeromonas sobria</name>
    <dbReference type="NCBI Taxonomy" id="646"/>
    <lineage>
        <taxon>Bacteria</taxon>
        <taxon>Pseudomonadati</taxon>
        <taxon>Pseudomonadota</taxon>
        <taxon>Gammaproteobacteria</taxon>
        <taxon>Aeromonadales</taxon>
        <taxon>Aeromonadaceae</taxon>
        <taxon>Aeromonas</taxon>
    </lineage>
</organism>
<evidence type="ECO:0000259" key="4">
    <source>
        <dbReference type="Pfam" id="PF13676"/>
    </source>
</evidence>
<keyword evidence="1" id="KW-0677">Repeat</keyword>
<evidence type="ECO:0000256" key="2">
    <source>
        <dbReference type="ARBA" id="ARBA00022803"/>
    </source>
</evidence>
<evidence type="ECO:0000256" key="3">
    <source>
        <dbReference type="PROSITE-ProRule" id="PRU00339"/>
    </source>
</evidence>
<dbReference type="SMART" id="SM00028">
    <property type="entry name" value="TPR"/>
    <property type="match status" value="4"/>
</dbReference>
<dbReference type="Pfam" id="PF02810">
    <property type="entry name" value="SEC-C"/>
    <property type="match status" value="1"/>
</dbReference>
<protein>
    <recommendedName>
        <fullName evidence="4">TIR domain-containing protein</fullName>
    </recommendedName>
</protein>
<dbReference type="AlphaFoldDB" id="A0A2N3ISV4"/>
<dbReference type="Gene3D" id="1.25.40.10">
    <property type="entry name" value="Tetratricopeptide repeat domain"/>
    <property type="match status" value="2"/>
</dbReference>
<dbReference type="InterPro" id="IPR050498">
    <property type="entry name" value="Ycf3"/>
</dbReference>
<dbReference type="PROSITE" id="PS50005">
    <property type="entry name" value="TPR"/>
    <property type="match status" value="1"/>
</dbReference>
<dbReference type="InterPro" id="IPR019734">
    <property type="entry name" value="TPR_rpt"/>
</dbReference>
<dbReference type="PANTHER" id="PTHR44858">
    <property type="entry name" value="TETRATRICOPEPTIDE REPEAT PROTEIN 6"/>
    <property type="match status" value="1"/>
</dbReference>
<keyword evidence="2 3" id="KW-0802">TPR repeat</keyword>
<dbReference type="Gene3D" id="3.40.50.10140">
    <property type="entry name" value="Toll/interleukin-1 receptor homology (TIR) domain"/>
    <property type="match status" value="1"/>
</dbReference>
<evidence type="ECO:0000313" key="6">
    <source>
        <dbReference type="Proteomes" id="UP000233526"/>
    </source>
</evidence>
<dbReference type="EMBL" id="LJZX01000051">
    <property type="protein sequence ID" value="PKQ74837.1"/>
    <property type="molecule type" value="Genomic_DNA"/>
</dbReference>
<reference evidence="5 6" key="1">
    <citation type="journal article" date="2017" name="Front. Microbiol.">
        <title>Strong Genomic and Phenotypic Heterogeneity in the Aeromonas sobria Species Complex.</title>
        <authorList>
            <person name="Gauthier J."/>
            <person name="Vincent A.T."/>
            <person name="Charette S.J."/>
            <person name="Derome N."/>
        </authorList>
    </citation>
    <scope>NUCLEOTIDE SEQUENCE [LARGE SCALE GENOMIC DNA]</scope>
    <source>
        <strain evidence="5 6">JF2635</strain>
    </source>
</reference>
<feature type="domain" description="TIR" evidence="4">
    <location>
        <begin position="3"/>
        <end position="87"/>
    </location>
</feature>
<gene>
    <name evidence="5" type="ORF">AOX56_20475</name>
</gene>
<dbReference type="GO" id="GO:0007165">
    <property type="term" value="P:signal transduction"/>
    <property type="evidence" value="ECO:0007669"/>
    <property type="project" value="InterPro"/>
</dbReference>
<dbReference type="PANTHER" id="PTHR44858:SF1">
    <property type="entry name" value="UDP-N-ACETYLGLUCOSAMINE--PEPTIDE N-ACETYLGLUCOSAMINYLTRANSFERASE SPINDLY-RELATED"/>
    <property type="match status" value="1"/>
</dbReference>
<dbReference type="InterPro" id="IPR011990">
    <property type="entry name" value="TPR-like_helical_dom_sf"/>
</dbReference>
<dbReference type="Proteomes" id="UP000233526">
    <property type="component" value="Unassembled WGS sequence"/>
</dbReference>
<dbReference type="InterPro" id="IPR004027">
    <property type="entry name" value="SEC_C_motif"/>
</dbReference>
<feature type="repeat" description="TPR" evidence="3">
    <location>
        <begin position="202"/>
        <end position="235"/>
    </location>
</feature>
<name>A0A2N3ISV4_AERSO</name>
<evidence type="ECO:0000256" key="1">
    <source>
        <dbReference type="ARBA" id="ARBA00022737"/>
    </source>
</evidence>
<comment type="caution">
    <text evidence="5">The sequence shown here is derived from an EMBL/GenBank/DDBJ whole genome shotgun (WGS) entry which is preliminary data.</text>
</comment>
<dbReference type="Gene3D" id="3.10.450.50">
    <property type="match status" value="1"/>
</dbReference>
<dbReference type="InterPro" id="IPR000157">
    <property type="entry name" value="TIR_dom"/>
</dbReference>
<dbReference type="SUPFAM" id="SSF48452">
    <property type="entry name" value="TPR-like"/>
    <property type="match status" value="1"/>
</dbReference>
<dbReference type="SUPFAM" id="SSF103642">
    <property type="entry name" value="Sec-C motif"/>
    <property type="match status" value="1"/>
</dbReference>
<sequence length="422" mass="49041">MKIVDEIERDLSRFNLNIVRDVRDLEYKDSISDFMETIRAADFALLLISNSYLRSRNCMSEVLHLIKERNYSDKILPIIIDGTCIYSAEDRLEYTMHWLRECDSLKELISSIPATLIPNEILKWRAIEDISREINDFLTYICDRKNLTFSELKKEGYESILSFLGYDDVSHLVKLLQISLINDNDEKEIALDQWMEENKPTTDAYSIRASISSFRGNFKRAELNFDKALSLNSNNAYAMNNYGFMLFKRNIEHDKARRLFEMAIESMPNLTEARLNLGVLLCRHFNDNEAAKLQYEEILSYNPTEEKAYNNLANYYKINCADTKENRDVVCELYERAIALNPEYLDAHLGYGTYLSESLGLHDEAIKHYDEILRIQPHVGELVLELKQRAHSSRSIRAVKKEPRNDPCSCGSGKKYKKCHGA</sequence>
<dbReference type="SUPFAM" id="SSF52200">
    <property type="entry name" value="Toll/Interleukin receptor TIR domain"/>
    <property type="match status" value="1"/>
</dbReference>